<dbReference type="InterPro" id="IPR017932">
    <property type="entry name" value="GATase_2_dom"/>
</dbReference>
<evidence type="ECO:0000259" key="4">
    <source>
        <dbReference type="PROSITE" id="PS51278"/>
    </source>
</evidence>
<dbReference type="InterPro" id="IPR001962">
    <property type="entry name" value="Asn_synthase"/>
</dbReference>
<sequence length="575" mass="63300">MRTLTTDLKTNWPVGQASPSWVDGGPASVAIDGNIVNYRDVARAIGLRGDEPLTLILSELISRRGLSGLGQLRGSFAAMIWENERLTLVRDPAGRRPLFYRIDDGGLRVATEPLHLHVAGRGIQHRWLVRRLLLLPERDDITAFGEVRRVMPGEALCFEAPSWPASRTRWAPQFESIIHMSTDEAADRATALLDVAIARIGDGRERLASQLSSGLDSAILLSRLTAHDNLKVDWYTASPGGHLPPDLPVDDEWEAARQHAAALDAVPRRVSGPPSGLSDGAAYFSRSHAPILNYWNLGWMESLVESAADDGHDVMIEGLVGNETLTFAGHGPLAARAAGRHWVQFVWEALKSRGKGTRTALRRDLPAPWRQIRSRAAQDEFVGSLYLNRSSEALQSSMADERRLGKAPESVDSIDDPRARYFEHLFHQDDALYRRYLRGKYGVELHDPFADPDVMDFAFRLAPEAFGASGSRALGFAMIDDRIDPVSVHEGARASQGDHWIVAARSGVALARDILEWAASTDGIADLVDTQRLKREVDSLASGHSGAEFCPDRFRNGALRTLGTLAFARWVEEAA</sequence>
<organism evidence="5 6">
    <name type="scientific">Sphingomicrobium clamense</name>
    <dbReference type="NCBI Taxonomy" id="2851013"/>
    <lineage>
        <taxon>Bacteria</taxon>
        <taxon>Pseudomonadati</taxon>
        <taxon>Pseudomonadota</taxon>
        <taxon>Alphaproteobacteria</taxon>
        <taxon>Sphingomonadales</taxon>
        <taxon>Sphingomonadaceae</taxon>
        <taxon>Sphingomicrobium</taxon>
    </lineage>
</organism>
<comment type="catalytic activity">
    <reaction evidence="3">
        <text>L-aspartate + L-glutamine + ATP + H2O = L-asparagine + L-glutamate + AMP + diphosphate + H(+)</text>
        <dbReference type="Rhea" id="RHEA:12228"/>
        <dbReference type="ChEBI" id="CHEBI:15377"/>
        <dbReference type="ChEBI" id="CHEBI:15378"/>
        <dbReference type="ChEBI" id="CHEBI:29985"/>
        <dbReference type="ChEBI" id="CHEBI:29991"/>
        <dbReference type="ChEBI" id="CHEBI:30616"/>
        <dbReference type="ChEBI" id="CHEBI:33019"/>
        <dbReference type="ChEBI" id="CHEBI:58048"/>
        <dbReference type="ChEBI" id="CHEBI:58359"/>
        <dbReference type="ChEBI" id="CHEBI:456215"/>
        <dbReference type="EC" id="6.3.5.4"/>
    </reaction>
</comment>
<proteinExistence type="predicted"/>
<gene>
    <name evidence="5" type="ORF">KTQ36_00345</name>
</gene>
<dbReference type="InterPro" id="IPR051786">
    <property type="entry name" value="ASN_synthetase/amidase"/>
</dbReference>
<dbReference type="Pfam" id="PF13537">
    <property type="entry name" value="GATase_7"/>
    <property type="match status" value="1"/>
</dbReference>
<dbReference type="PANTHER" id="PTHR43284">
    <property type="entry name" value="ASPARAGINE SYNTHETASE (GLUTAMINE-HYDROLYZING)"/>
    <property type="match status" value="1"/>
</dbReference>
<dbReference type="PANTHER" id="PTHR43284:SF1">
    <property type="entry name" value="ASPARAGINE SYNTHETASE"/>
    <property type="match status" value="1"/>
</dbReference>
<keyword evidence="6" id="KW-1185">Reference proteome</keyword>
<evidence type="ECO:0000313" key="6">
    <source>
        <dbReference type="Proteomes" id="UP000698028"/>
    </source>
</evidence>
<dbReference type="EMBL" id="JAHVAH010000001">
    <property type="protein sequence ID" value="MBW0143746.1"/>
    <property type="molecule type" value="Genomic_DNA"/>
</dbReference>
<evidence type="ECO:0000313" key="5">
    <source>
        <dbReference type="EMBL" id="MBW0143746.1"/>
    </source>
</evidence>
<reference evidence="5 6" key="1">
    <citation type="submission" date="2021-07" db="EMBL/GenBank/DDBJ databases">
        <title>The draft genome sequence of Sphingomicrobium sp. B8.</title>
        <authorList>
            <person name="Mu L."/>
        </authorList>
    </citation>
    <scope>NUCLEOTIDE SEQUENCE [LARGE SCALE GENOMIC DNA]</scope>
    <source>
        <strain evidence="5 6">B8</strain>
    </source>
</reference>
<feature type="domain" description="Glutamine amidotransferase type-2" evidence="4">
    <location>
        <begin position="1"/>
        <end position="161"/>
    </location>
</feature>
<protein>
    <recommendedName>
        <fullName evidence="2">asparagine synthase (glutamine-hydrolyzing)</fullName>
        <ecNumber evidence="2">6.3.5.4</ecNumber>
    </recommendedName>
</protein>
<dbReference type="Proteomes" id="UP000698028">
    <property type="component" value="Unassembled WGS sequence"/>
</dbReference>
<evidence type="ECO:0000256" key="1">
    <source>
        <dbReference type="ARBA" id="ARBA00005187"/>
    </source>
</evidence>
<dbReference type="PROSITE" id="PS51278">
    <property type="entry name" value="GATASE_TYPE_2"/>
    <property type="match status" value="1"/>
</dbReference>
<name>A0ABS6V2G2_9SPHN</name>
<evidence type="ECO:0000256" key="3">
    <source>
        <dbReference type="ARBA" id="ARBA00048741"/>
    </source>
</evidence>
<comment type="caution">
    <text evidence="5">The sequence shown here is derived from an EMBL/GenBank/DDBJ whole genome shotgun (WGS) entry which is preliminary data.</text>
</comment>
<evidence type="ECO:0000256" key="2">
    <source>
        <dbReference type="ARBA" id="ARBA00012737"/>
    </source>
</evidence>
<dbReference type="Pfam" id="PF00733">
    <property type="entry name" value="Asn_synthase"/>
    <property type="match status" value="1"/>
</dbReference>
<comment type="pathway">
    <text evidence="1">Amino-acid biosynthesis; L-asparagine biosynthesis; L-asparagine from L-aspartate (L-Gln route): step 1/1.</text>
</comment>
<dbReference type="RefSeq" id="WP_218631813.1">
    <property type="nucleotide sequence ID" value="NZ_JAHVAH010000001.1"/>
</dbReference>
<accession>A0ABS6V2G2</accession>
<dbReference type="EC" id="6.3.5.4" evidence="2"/>